<dbReference type="InterPro" id="IPR039261">
    <property type="entry name" value="FNR_nucleotide-bd"/>
</dbReference>
<dbReference type="SFLD" id="SFLDG01168">
    <property type="entry name" value="Ferric_reductase_subgroup_(FRE"/>
    <property type="match status" value="1"/>
</dbReference>
<name>A0ABQ5YDR9_9NEIS</name>
<keyword evidence="1" id="KW-0560">Oxidoreductase</keyword>
<dbReference type="PROSITE" id="PS51384">
    <property type="entry name" value="FAD_FR"/>
    <property type="match status" value="1"/>
</dbReference>
<feature type="transmembrane region" description="Helical" evidence="2">
    <location>
        <begin position="280"/>
        <end position="301"/>
    </location>
</feature>
<dbReference type="PANTHER" id="PTHR11972">
    <property type="entry name" value="NADPH OXIDASE"/>
    <property type="match status" value="1"/>
</dbReference>
<feature type="transmembrane region" description="Helical" evidence="2">
    <location>
        <begin position="232"/>
        <end position="259"/>
    </location>
</feature>
<evidence type="ECO:0000313" key="5">
    <source>
        <dbReference type="Proteomes" id="UP001156706"/>
    </source>
</evidence>
<dbReference type="PRINTS" id="PR00410">
    <property type="entry name" value="PHEHYDRXLASE"/>
</dbReference>
<dbReference type="RefSeq" id="WP_284196223.1">
    <property type="nucleotide sequence ID" value="NZ_BSOG01000002.1"/>
</dbReference>
<dbReference type="CDD" id="cd06186">
    <property type="entry name" value="NOX_Duox_like_FAD_NADP"/>
    <property type="match status" value="1"/>
</dbReference>
<protein>
    <recommendedName>
        <fullName evidence="3">FAD-binding FR-type domain-containing protein</fullName>
    </recommendedName>
</protein>
<reference evidence="5" key="1">
    <citation type="journal article" date="2019" name="Int. J. Syst. Evol. Microbiol.">
        <title>The Global Catalogue of Microorganisms (GCM) 10K type strain sequencing project: providing services to taxonomists for standard genome sequencing and annotation.</title>
        <authorList>
            <consortium name="The Broad Institute Genomics Platform"/>
            <consortium name="The Broad Institute Genome Sequencing Center for Infectious Disease"/>
            <person name="Wu L."/>
            <person name="Ma J."/>
        </authorList>
    </citation>
    <scope>NUCLEOTIDE SEQUENCE [LARGE SCALE GENOMIC DNA]</scope>
    <source>
        <strain evidence="5">NBRC 110044</strain>
    </source>
</reference>
<dbReference type="Proteomes" id="UP001156706">
    <property type="component" value="Unassembled WGS sequence"/>
</dbReference>
<feature type="transmembrane region" description="Helical" evidence="2">
    <location>
        <begin position="348"/>
        <end position="366"/>
    </location>
</feature>
<evidence type="ECO:0000313" key="4">
    <source>
        <dbReference type="EMBL" id="GLR13112.1"/>
    </source>
</evidence>
<accession>A0ABQ5YDR9</accession>
<keyword evidence="2" id="KW-1133">Transmembrane helix</keyword>
<feature type="transmembrane region" description="Helical" evidence="2">
    <location>
        <begin position="313"/>
        <end position="336"/>
    </location>
</feature>
<comment type="caution">
    <text evidence="4">The sequence shown here is derived from an EMBL/GenBank/DDBJ whole genome shotgun (WGS) entry which is preliminary data.</text>
</comment>
<gene>
    <name evidence="4" type="ORF">GCM10007907_19020</name>
</gene>
<evidence type="ECO:0000256" key="1">
    <source>
        <dbReference type="ARBA" id="ARBA00023002"/>
    </source>
</evidence>
<keyword evidence="5" id="KW-1185">Reference proteome</keyword>
<dbReference type="SUPFAM" id="SSF63380">
    <property type="entry name" value="Riboflavin synthase domain-like"/>
    <property type="match status" value="1"/>
</dbReference>
<dbReference type="Gene3D" id="3.40.50.80">
    <property type="entry name" value="Nucleotide-binding domain of ferredoxin-NADP reductase (FNR) module"/>
    <property type="match status" value="1"/>
</dbReference>
<feature type="domain" description="FAD-binding FR-type" evidence="3">
    <location>
        <begin position="390"/>
        <end position="497"/>
    </location>
</feature>
<dbReference type="InterPro" id="IPR013112">
    <property type="entry name" value="FAD-bd_8"/>
</dbReference>
<dbReference type="Pfam" id="PF08030">
    <property type="entry name" value="NAD_binding_6"/>
    <property type="match status" value="1"/>
</dbReference>
<feature type="transmembrane region" description="Helical" evidence="2">
    <location>
        <begin position="203"/>
        <end position="220"/>
    </location>
</feature>
<dbReference type="Pfam" id="PF08022">
    <property type="entry name" value="FAD_binding_8"/>
    <property type="match status" value="1"/>
</dbReference>
<dbReference type="InterPro" id="IPR050369">
    <property type="entry name" value="RBOH/FRE"/>
</dbReference>
<dbReference type="Gene3D" id="2.40.30.10">
    <property type="entry name" value="Translation factors"/>
    <property type="match status" value="1"/>
</dbReference>
<evidence type="ECO:0000256" key="2">
    <source>
        <dbReference type="SAM" id="Phobius"/>
    </source>
</evidence>
<dbReference type="EMBL" id="BSOG01000002">
    <property type="protein sequence ID" value="GLR13112.1"/>
    <property type="molecule type" value="Genomic_DNA"/>
</dbReference>
<organism evidence="4 5">
    <name type="scientific">Chitinimonas prasina</name>
    <dbReference type="NCBI Taxonomy" id="1434937"/>
    <lineage>
        <taxon>Bacteria</taxon>
        <taxon>Pseudomonadati</taxon>
        <taxon>Pseudomonadota</taxon>
        <taxon>Betaproteobacteria</taxon>
        <taxon>Neisseriales</taxon>
        <taxon>Chitinibacteraceae</taxon>
        <taxon>Chitinimonas</taxon>
    </lineage>
</organism>
<dbReference type="PANTHER" id="PTHR11972:SF153">
    <property type="entry name" value="SUPEROXIDE-GENERATING NADPH OXIDASE HEAVY CHAIN SUBUNIT A"/>
    <property type="match status" value="1"/>
</dbReference>
<dbReference type="InterPro" id="IPR013121">
    <property type="entry name" value="Fe_red_NAD-bd_6"/>
</dbReference>
<dbReference type="InterPro" id="IPR017938">
    <property type="entry name" value="Riboflavin_synthase-like_b-brl"/>
</dbReference>
<evidence type="ECO:0000259" key="3">
    <source>
        <dbReference type="PROSITE" id="PS51384"/>
    </source>
</evidence>
<keyword evidence="2" id="KW-0472">Membrane</keyword>
<proteinExistence type="predicted"/>
<dbReference type="SUPFAM" id="SSF52343">
    <property type="entry name" value="Ferredoxin reductase-like, C-terminal NADP-linked domain"/>
    <property type="match status" value="1"/>
</dbReference>
<sequence length="663" mass="74708">MSSISIPVLEALNDDPDNQAAYGPRTYRLAQAALRRRRHINYQQFKEISGIRSSYIGRVLFEGLAGAGATVLPPERLAHFITLLDSELLDDKEAAAFLALRGSTAELTQRQFSKLLFSTLSMLEPERRKLVCRRLTYSFYQPDTGTVAQATLDAKDFSQRFRALHTLPRQLNSKQVNWLGKLRRRTEAGTVQQWLGAPQQRQLLFWSASYLLLCLMVFYLQAQSYRAAGADIAIQLARGAAGCVNLGTALICLPMLRSLTTTLHRRLPHILMPYGALRSLHKLVGVSLVVFSLIHIAGQLAHQAALGNSMSAFLWQTALGITGVILLVVIAIMAGLGRQRFYRKPGRYAWFKFSHKLYWVWFGLMLWHSPQFWLWFLLPGLLFVINLLFQARRKSKLSCVVAMEAAAEQITILELQRPSGFQFRAGDYVYLRLPEIDRQQWHPFTLSSAPGQDKLTLHIRNAGLWTGQLHALARQTGGANLPMPAELDGPYSAPSAIVMRHDVTILVAGGIGITPFASLLRHITLQSQAGLRPVKQHVYVYWICRTPDAIAWIRPLLDELADSPAASWVSIKLFCSAVQRDLGDLALQLASEHYHLRHGRDALTDCRYPLHWGRPDWDQELDGILLAHPSHPPRMFFCGPTPFATELKAKCLPRRIPFSQEIF</sequence>
<keyword evidence="2" id="KW-0812">Transmembrane</keyword>
<feature type="transmembrane region" description="Helical" evidence="2">
    <location>
        <begin position="372"/>
        <end position="389"/>
    </location>
</feature>
<dbReference type="SFLD" id="SFLDS00052">
    <property type="entry name" value="Ferric_Reductase_Domain"/>
    <property type="match status" value="1"/>
</dbReference>
<dbReference type="InterPro" id="IPR017927">
    <property type="entry name" value="FAD-bd_FR_type"/>
</dbReference>